<keyword evidence="4" id="KW-1185">Reference proteome</keyword>
<dbReference type="EMBL" id="JACMSC010000002">
    <property type="protein sequence ID" value="KAG6531395.1"/>
    <property type="molecule type" value="Genomic_DNA"/>
</dbReference>
<dbReference type="CDD" id="cd00051">
    <property type="entry name" value="EFh"/>
    <property type="match status" value="1"/>
</dbReference>
<dbReference type="GO" id="GO:0005509">
    <property type="term" value="F:calcium ion binding"/>
    <property type="evidence" value="ECO:0007669"/>
    <property type="project" value="InterPro"/>
</dbReference>
<comment type="caution">
    <text evidence="3">The sequence shown here is derived from an EMBL/GenBank/DDBJ whole genome shotgun (WGS) entry which is preliminary data.</text>
</comment>
<dbReference type="Pfam" id="PF00036">
    <property type="entry name" value="EF-hand_1"/>
    <property type="match status" value="1"/>
</dbReference>
<dbReference type="PROSITE" id="PS00018">
    <property type="entry name" value="EF_HAND_1"/>
    <property type="match status" value="2"/>
</dbReference>
<dbReference type="AlphaFoldDB" id="A0A8J5HW09"/>
<proteinExistence type="predicted"/>
<reference evidence="3 4" key="1">
    <citation type="submission" date="2020-08" db="EMBL/GenBank/DDBJ databases">
        <title>Plant Genome Project.</title>
        <authorList>
            <person name="Zhang R.-G."/>
        </authorList>
    </citation>
    <scope>NUCLEOTIDE SEQUENCE [LARGE SCALE GENOMIC DNA]</scope>
    <source>
        <tissue evidence="3">Rhizome</tissue>
    </source>
</reference>
<evidence type="ECO:0000313" key="4">
    <source>
        <dbReference type="Proteomes" id="UP000734854"/>
    </source>
</evidence>
<dbReference type="SMART" id="SM00054">
    <property type="entry name" value="EFh"/>
    <property type="match status" value="1"/>
</dbReference>
<keyword evidence="1" id="KW-0106">Calcium</keyword>
<organism evidence="3 4">
    <name type="scientific">Zingiber officinale</name>
    <name type="common">Ginger</name>
    <name type="synonym">Amomum zingiber</name>
    <dbReference type="NCBI Taxonomy" id="94328"/>
    <lineage>
        <taxon>Eukaryota</taxon>
        <taxon>Viridiplantae</taxon>
        <taxon>Streptophyta</taxon>
        <taxon>Embryophyta</taxon>
        <taxon>Tracheophyta</taxon>
        <taxon>Spermatophyta</taxon>
        <taxon>Magnoliopsida</taxon>
        <taxon>Liliopsida</taxon>
        <taxon>Zingiberales</taxon>
        <taxon>Zingiberaceae</taxon>
        <taxon>Zingiber</taxon>
    </lineage>
</organism>
<evidence type="ECO:0000256" key="1">
    <source>
        <dbReference type="ARBA" id="ARBA00022837"/>
    </source>
</evidence>
<gene>
    <name evidence="3" type="ORF">ZIOFF_005201</name>
</gene>
<sequence>MAIKPNGYAGGKSLVEDVVTVEEFKEWLRRFDVDKDGRISGEELRRAITSIFGRLKGWSMGKRGIRYADANGDGFIGADEMDKLIEFARVQLALRIAKGRDYNSHQRASATRVRGFYSEPERVDYLHARTLYLGQRTAVMSRWQRNAPRPMMIHPSGKAALLFRPAQSPSRRACGVLSYSFAKLIGASLWIVFEE</sequence>
<name>A0A8J5HW09_ZINOF</name>
<dbReference type="Proteomes" id="UP000734854">
    <property type="component" value="Unassembled WGS sequence"/>
</dbReference>
<dbReference type="InterPro" id="IPR018247">
    <property type="entry name" value="EF_Hand_1_Ca_BS"/>
</dbReference>
<protein>
    <recommendedName>
        <fullName evidence="2">EF-hand domain-containing protein</fullName>
    </recommendedName>
</protein>
<dbReference type="InterPro" id="IPR002048">
    <property type="entry name" value="EF_hand_dom"/>
</dbReference>
<dbReference type="SUPFAM" id="SSF47473">
    <property type="entry name" value="EF-hand"/>
    <property type="match status" value="1"/>
</dbReference>
<evidence type="ECO:0000313" key="3">
    <source>
        <dbReference type="EMBL" id="KAG6531395.1"/>
    </source>
</evidence>
<evidence type="ECO:0000259" key="2">
    <source>
        <dbReference type="PROSITE" id="PS50222"/>
    </source>
</evidence>
<accession>A0A8J5HW09</accession>
<dbReference type="PROSITE" id="PS50222">
    <property type="entry name" value="EF_HAND_2"/>
    <property type="match status" value="1"/>
</dbReference>
<dbReference type="InterPro" id="IPR011992">
    <property type="entry name" value="EF-hand-dom_pair"/>
</dbReference>
<dbReference type="Pfam" id="PF13202">
    <property type="entry name" value="EF-hand_5"/>
    <property type="match status" value="1"/>
</dbReference>
<dbReference type="Gene3D" id="1.10.238.10">
    <property type="entry name" value="EF-hand"/>
    <property type="match status" value="1"/>
</dbReference>
<feature type="domain" description="EF-hand" evidence="2">
    <location>
        <begin position="19"/>
        <end position="54"/>
    </location>
</feature>